<comment type="subcellular location">
    <subcellularLocation>
        <location evidence="2">Endoplasmic reticulum membrane</location>
        <topology evidence="2">Single-pass type II membrane protein</topology>
    </subcellularLocation>
    <subcellularLocation>
        <location evidence="1">Golgi apparatus membrane</location>
        <topology evidence="1">Single-pass type II membrane protein</topology>
    </subcellularLocation>
</comment>
<evidence type="ECO:0000256" key="12">
    <source>
        <dbReference type="ARBA" id="ARBA00023157"/>
    </source>
</evidence>
<evidence type="ECO:0000256" key="9">
    <source>
        <dbReference type="ARBA" id="ARBA00022989"/>
    </source>
</evidence>
<keyword evidence="9" id="KW-1133">Transmembrane helix</keyword>
<dbReference type="InterPro" id="IPR003406">
    <property type="entry name" value="Glyco_trans_14"/>
</dbReference>
<keyword evidence="12" id="KW-1015">Disulfide bond</keyword>
<organism evidence="15 16">
    <name type="scientific">Pseudonocardia oceani</name>
    <dbReference type="NCBI Taxonomy" id="2792013"/>
    <lineage>
        <taxon>Bacteria</taxon>
        <taxon>Bacillati</taxon>
        <taxon>Actinomycetota</taxon>
        <taxon>Actinomycetes</taxon>
        <taxon>Pseudonocardiales</taxon>
        <taxon>Pseudonocardiaceae</taxon>
        <taxon>Pseudonocardia</taxon>
    </lineage>
</organism>
<keyword evidence="7" id="KW-0256">Endoplasmic reticulum</keyword>
<keyword evidence="6" id="KW-0479">Metal-binding</keyword>
<comment type="caution">
    <text evidence="15">The sequence shown here is derived from an EMBL/GenBank/DDBJ whole genome shotgun (WGS) entry which is preliminary data.</text>
</comment>
<keyword evidence="13" id="KW-0325">Glycoprotein</keyword>
<evidence type="ECO:0000256" key="3">
    <source>
        <dbReference type="ARBA" id="ARBA00022676"/>
    </source>
</evidence>
<dbReference type="Pfam" id="PF02485">
    <property type="entry name" value="Branch"/>
    <property type="match status" value="1"/>
</dbReference>
<evidence type="ECO:0000256" key="6">
    <source>
        <dbReference type="ARBA" id="ARBA00022723"/>
    </source>
</evidence>
<evidence type="ECO:0000256" key="2">
    <source>
        <dbReference type="ARBA" id="ARBA00004648"/>
    </source>
</evidence>
<evidence type="ECO:0000256" key="8">
    <source>
        <dbReference type="ARBA" id="ARBA00022968"/>
    </source>
</evidence>
<dbReference type="PANTHER" id="PTHR46025:SF3">
    <property type="entry name" value="XYLOSYLTRANSFERASE OXT"/>
    <property type="match status" value="1"/>
</dbReference>
<evidence type="ECO:0000256" key="13">
    <source>
        <dbReference type="ARBA" id="ARBA00023180"/>
    </source>
</evidence>
<gene>
    <name evidence="15" type="ORF">I4I82_08495</name>
</gene>
<evidence type="ECO:0000256" key="11">
    <source>
        <dbReference type="ARBA" id="ARBA00023136"/>
    </source>
</evidence>
<dbReference type="Proteomes" id="UP000694300">
    <property type="component" value="Unassembled WGS sequence"/>
</dbReference>
<keyword evidence="11" id="KW-0472">Membrane</keyword>
<reference evidence="15 16" key="1">
    <citation type="submission" date="2020-11" db="EMBL/GenBank/DDBJ databases">
        <title>Pseudonocardia abyssalis sp. nov. and Pseudonocardia oceani sp. nov., description and phylogenomic analysis of two novel actinomycetes isolated from the deep Southern Ocean.</title>
        <authorList>
            <person name="Parra J."/>
        </authorList>
    </citation>
    <scope>NUCLEOTIDE SEQUENCE [LARGE SCALE GENOMIC DNA]</scope>
    <source>
        <strain evidence="16">KRD185</strain>
    </source>
</reference>
<keyword evidence="10" id="KW-0333">Golgi apparatus</keyword>
<evidence type="ECO:0000256" key="5">
    <source>
        <dbReference type="ARBA" id="ARBA00022692"/>
    </source>
</evidence>
<keyword evidence="8" id="KW-0735">Signal-anchor</keyword>
<name>A0ABS6U6W3_9PSEU</name>
<evidence type="ECO:0000256" key="4">
    <source>
        <dbReference type="ARBA" id="ARBA00022679"/>
    </source>
</evidence>
<protein>
    <recommendedName>
        <fullName evidence="14">Peptide O-xylosyltransferase</fullName>
    </recommendedName>
</protein>
<evidence type="ECO:0000256" key="7">
    <source>
        <dbReference type="ARBA" id="ARBA00022824"/>
    </source>
</evidence>
<evidence type="ECO:0000256" key="10">
    <source>
        <dbReference type="ARBA" id="ARBA00023034"/>
    </source>
</evidence>
<evidence type="ECO:0000256" key="1">
    <source>
        <dbReference type="ARBA" id="ARBA00004323"/>
    </source>
</evidence>
<dbReference type="PANTHER" id="PTHR46025">
    <property type="entry name" value="XYLOSYLTRANSFERASE OXT"/>
    <property type="match status" value="1"/>
</dbReference>
<accession>A0ABS6U6W3</accession>
<keyword evidence="5" id="KW-0812">Transmembrane</keyword>
<evidence type="ECO:0000313" key="15">
    <source>
        <dbReference type="EMBL" id="MBW0127723.1"/>
    </source>
</evidence>
<keyword evidence="3" id="KW-0328">Glycosyltransferase</keyword>
<proteinExistence type="predicted"/>
<keyword evidence="16" id="KW-1185">Reference proteome</keyword>
<dbReference type="InterPro" id="IPR043538">
    <property type="entry name" value="XYLT"/>
</dbReference>
<keyword evidence="4" id="KW-0808">Transferase</keyword>
<dbReference type="RefSeq" id="WP_218595613.1">
    <property type="nucleotide sequence ID" value="NZ_JADQDE010000025.1"/>
</dbReference>
<sequence>MPVFGILAHDDPPLLARLVERLAPHPIVVHLDARSPVGAFPRLPSATWVTDRVAVRWGGFSVVRATTRLYAAALAIADPLDHVVLLSGRCYPARPVAEFVAHLADAPHRQHCRAARLLDGTPAAGQVTKRWLFDAIPAGGGPLRLARAALRRGIATAAPRRSATSFAPLVPVAGSQWTSLTADCVKDLLSMAAEPGVAGPFRHTQAPDETFLQTLLWNSRWREETADPVLADRAGRVTADFSNHHYVDHSLKGIRTSADLDAVLRSEQYFVRKVDSIGSADLLDALDARLR</sequence>
<evidence type="ECO:0000256" key="14">
    <source>
        <dbReference type="ARBA" id="ARBA00042865"/>
    </source>
</evidence>
<dbReference type="EMBL" id="JADQDF010000001">
    <property type="protein sequence ID" value="MBW0127723.1"/>
    <property type="molecule type" value="Genomic_DNA"/>
</dbReference>
<evidence type="ECO:0000313" key="16">
    <source>
        <dbReference type="Proteomes" id="UP000694300"/>
    </source>
</evidence>